<name>H1NJ24_9BACT</name>
<reference evidence="9 10" key="1">
    <citation type="submission" date="2013-12" db="EMBL/GenBank/DDBJ databases">
        <authorList>
            <consortium name="DOE Joint Genome Institute"/>
            <person name="Eisen J."/>
            <person name="Huntemann M."/>
            <person name="Han J."/>
            <person name="Chen A."/>
            <person name="Kyrpides N."/>
            <person name="Mavromatis K."/>
            <person name="Markowitz V."/>
            <person name="Palaniappan K."/>
            <person name="Ivanova N."/>
            <person name="Schaumberg A."/>
            <person name="Pati A."/>
            <person name="Liolios K."/>
            <person name="Nordberg H.P."/>
            <person name="Cantor M.N."/>
            <person name="Hua S.X."/>
            <person name="Woyke T."/>
        </authorList>
    </citation>
    <scope>NUCLEOTIDE SEQUENCE [LARGE SCALE GENOMIC DNA]</scope>
    <source>
        <strain evidence="10">DSM 19437</strain>
    </source>
</reference>
<feature type="binding site" description="covalent" evidence="6">
    <location>
        <position position="116"/>
    </location>
    <ligand>
        <name>heme c</name>
        <dbReference type="ChEBI" id="CHEBI:61717"/>
    </ligand>
</feature>
<dbReference type="InterPro" id="IPR036909">
    <property type="entry name" value="Cyt_c-like_dom_sf"/>
</dbReference>
<dbReference type="eggNOG" id="COG4654">
    <property type="taxonomic scope" value="Bacteria"/>
</dbReference>
<keyword evidence="2 6" id="KW-0349">Heme</keyword>
<dbReference type="Gene3D" id="1.10.760.10">
    <property type="entry name" value="Cytochrome c-like domain"/>
    <property type="match status" value="1"/>
</dbReference>
<keyword evidence="5 6" id="KW-0408">Iron</keyword>
<evidence type="ECO:0000256" key="6">
    <source>
        <dbReference type="PIRSR" id="PIRSR602324-1"/>
    </source>
</evidence>
<keyword evidence="3 6" id="KW-0479">Metal-binding</keyword>
<feature type="chain" id="PRO_5003551718" evidence="7">
    <location>
        <begin position="26"/>
        <end position="139"/>
    </location>
</feature>
<dbReference type="GO" id="GO:0009055">
    <property type="term" value="F:electron transfer activity"/>
    <property type="evidence" value="ECO:0007669"/>
    <property type="project" value="InterPro"/>
</dbReference>
<feature type="domain" description="Cytochrome c" evidence="8">
    <location>
        <begin position="53"/>
        <end position="138"/>
    </location>
</feature>
<dbReference type="KEGG" id="nso:NIASO_04935"/>
<keyword evidence="10" id="KW-1185">Reference proteome</keyword>
<sequence>MFGMKRITILISCISVAVLCIPACSGRQPKQETRQPVDYIKAIPGPSDPVPVAIAKKGEVLIGYSDCYTCHKEDQRSVGPAFKDIAKRYPVNQAYIEYLAKKIIQGGSGSWGNAVMTPHAQLSFDDVEIMVSYILSLRE</sequence>
<dbReference type="InterPro" id="IPR002324">
    <property type="entry name" value="Cyt_c_ID"/>
</dbReference>
<protein>
    <submittedName>
        <fullName evidence="9">Cytochrome C552</fullName>
    </submittedName>
</protein>
<dbReference type="PROSITE" id="PS51007">
    <property type="entry name" value="CYTC"/>
    <property type="match status" value="1"/>
</dbReference>
<evidence type="ECO:0000256" key="4">
    <source>
        <dbReference type="ARBA" id="ARBA00022982"/>
    </source>
</evidence>
<dbReference type="InterPro" id="IPR009056">
    <property type="entry name" value="Cyt_c-like_dom"/>
</dbReference>
<evidence type="ECO:0000256" key="2">
    <source>
        <dbReference type="ARBA" id="ARBA00022617"/>
    </source>
</evidence>
<organism evidence="9 10">
    <name type="scientific">Niabella soli DSM 19437</name>
    <dbReference type="NCBI Taxonomy" id="929713"/>
    <lineage>
        <taxon>Bacteria</taxon>
        <taxon>Pseudomonadati</taxon>
        <taxon>Bacteroidota</taxon>
        <taxon>Chitinophagia</taxon>
        <taxon>Chitinophagales</taxon>
        <taxon>Chitinophagaceae</taxon>
        <taxon>Niabella</taxon>
    </lineage>
</organism>
<dbReference type="OrthoDB" id="9814063at2"/>
<comment type="PTM">
    <text evidence="6">Binds 1 heme c group covalently per subunit.</text>
</comment>
<evidence type="ECO:0000313" key="9">
    <source>
        <dbReference type="EMBL" id="AHF14711.1"/>
    </source>
</evidence>
<keyword evidence="4" id="KW-0249">Electron transport</keyword>
<keyword evidence="1" id="KW-0813">Transport</keyword>
<dbReference type="EMBL" id="CP007035">
    <property type="protein sequence ID" value="AHF14711.1"/>
    <property type="molecule type" value="Genomic_DNA"/>
</dbReference>
<dbReference type="AlphaFoldDB" id="H1NJ24"/>
<evidence type="ECO:0000256" key="5">
    <source>
        <dbReference type="ARBA" id="ARBA00023004"/>
    </source>
</evidence>
<dbReference type="HOGENOM" id="CLU_141558_0_0_10"/>
<evidence type="ECO:0000313" key="10">
    <source>
        <dbReference type="Proteomes" id="UP000003586"/>
    </source>
</evidence>
<dbReference type="Pfam" id="PF00034">
    <property type="entry name" value="Cytochrom_C"/>
    <property type="match status" value="1"/>
</dbReference>
<dbReference type="PRINTS" id="PR00606">
    <property type="entry name" value="CYTCHROMECID"/>
</dbReference>
<evidence type="ECO:0000256" key="7">
    <source>
        <dbReference type="SAM" id="SignalP"/>
    </source>
</evidence>
<feature type="binding site" description="covalent" evidence="6">
    <location>
        <position position="67"/>
    </location>
    <ligand>
        <name>heme c</name>
        <dbReference type="ChEBI" id="CHEBI:61717"/>
    </ligand>
</feature>
<proteinExistence type="predicted"/>
<gene>
    <name evidence="9" type="ORF">NIASO_04935</name>
</gene>
<dbReference type="GO" id="GO:0020037">
    <property type="term" value="F:heme binding"/>
    <property type="evidence" value="ECO:0007669"/>
    <property type="project" value="InterPro"/>
</dbReference>
<feature type="signal peptide" evidence="7">
    <location>
        <begin position="1"/>
        <end position="25"/>
    </location>
</feature>
<dbReference type="Proteomes" id="UP000003586">
    <property type="component" value="Chromosome"/>
</dbReference>
<accession>H1NJ24</accession>
<dbReference type="GO" id="GO:0005506">
    <property type="term" value="F:iron ion binding"/>
    <property type="evidence" value="ECO:0007669"/>
    <property type="project" value="InterPro"/>
</dbReference>
<evidence type="ECO:0000259" key="8">
    <source>
        <dbReference type="PROSITE" id="PS51007"/>
    </source>
</evidence>
<dbReference type="STRING" id="929713.NIASO_04935"/>
<feature type="binding site" description="covalent" evidence="6">
    <location>
        <position position="71"/>
    </location>
    <ligand>
        <name>heme c</name>
        <dbReference type="ChEBI" id="CHEBI:61717"/>
    </ligand>
</feature>
<evidence type="ECO:0000256" key="1">
    <source>
        <dbReference type="ARBA" id="ARBA00022448"/>
    </source>
</evidence>
<keyword evidence="7" id="KW-0732">Signal</keyword>
<dbReference type="SUPFAM" id="SSF46626">
    <property type="entry name" value="Cytochrome c"/>
    <property type="match status" value="1"/>
</dbReference>
<evidence type="ECO:0000256" key="3">
    <source>
        <dbReference type="ARBA" id="ARBA00022723"/>
    </source>
</evidence>